<dbReference type="PANTHER" id="PTHR35841">
    <property type="entry name" value="PHOSPHONATES-BINDING PERIPLASMIC PROTEIN"/>
    <property type="match status" value="1"/>
</dbReference>
<organism evidence="2 3">
    <name type="scientific">Trichloromonas acetexigens</name>
    <dbReference type="NCBI Taxonomy" id="38815"/>
    <lineage>
        <taxon>Bacteria</taxon>
        <taxon>Pseudomonadati</taxon>
        <taxon>Thermodesulfobacteriota</taxon>
        <taxon>Desulfuromonadia</taxon>
        <taxon>Desulfuromonadales</taxon>
        <taxon>Trichloromonadaceae</taxon>
        <taxon>Trichloromonas</taxon>
    </lineage>
</organism>
<keyword evidence="1" id="KW-0732">Signal</keyword>
<dbReference type="PANTHER" id="PTHR35841:SF1">
    <property type="entry name" value="PHOSPHONATES-BINDING PERIPLASMIC PROTEIN"/>
    <property type="match status" value="1"/>
</dbReference>
<dbReference type="Proteomes" id="UP000317155">
    <property type="component" value="Unassembled WGS sequence"/>
</dbReference>
<gene>
    <name evidence="2" type="ORF">FL622_04955</name>
</gene>
<reference evidence="2 3" key="1">
    <citation type="submission" date="2019-07" db="EMBL/GenBank/DDBJ databases">
        <title>Insights of Desulfuromonas acetexigens electromicrobiology.</title>
        <authorList>
            <person name="Katuri K."/>
            <person name="Sapireddy V."/>
            <person name="Shaw D.R."/>
            <person name="Saikaly P."/>
        </authorList>
    </citation>
    <scope>NUCLEOTIDE SEQUENCE [LARGE SCALE GENOMIC DNA]</scope>
    <source>
        <strain evidence="2 3">2873</strain>
    </source>
</reference>
<evidence type="ECO:0000313" key="3">
    <source>
        <dbReference type="Proteomes" id="UP000317155"/>
    </source>
</evidence>
<feature type="chain" id="PRO_5021989460" evidence="1">
    <location>
        <begin position="22"/>
        <end position="301"/>
    </location>
</feature>
<dbReference type="AlphaFoldDB" id="A0A550JH52"/>
<feature type="signal peptide" evidence="1">
    <location>
        <begin position="1"/>
        <end position="21"/>
    </location>
</feature>
<proteinExistence type="predicted"/>
<dbReference type="EMBL" id="VJVV01000003">
    <property type="protein sequence ID" value="TRO82541.1"/>
    <property type="molecule type" value="Genomic_DNA"/>
</dbReference>
<dbReference type="OrthoDB" id="5393013at2"/>
<dbReference type="Gene3D" id="3.40.190.10">
    <property type="entry name" value="Periplasmic binding protein-like II"/>
    <property type="match status" value="2"/>
</dbReference>
<evidence type="ECO:0000313" key="2">
    <source>
        <dbReference type="EMBL" id="TRO82541.1"/>
    </source>
</evidence>
<keyword evidence="3" id="KW-1185">Reference proteome</keyword>
<evidence type="ECO:0000256" key="1">
    <source>
        <dbReference type="SAM" id="SignalP"/>
    </source>
</evidence>
<sequence length="301" mass="33695">MTFMTRRFLLLLLLSAFFLTACDRLNERPTMKIGYMNCNNERETYQRFAPISSYLSEKTGVEFETVVVDTHEFEERMKAGEFALVHTNSLLYINLKETVGLQLLAAEKRGAFGSHAAGALISRKGSGIEKIEDIKGKRLIFGPMMAPFGYLAQYDLMLAAGIDPERDLAYYAIPPGAFKHEKLIYAVYFGDFDVAAAPVLDLEEMTREGKIEADDFTILAQSATFPYCTFGAAADLDPALFATIKKALLDLGPEDTAELDGERLKVLKTSWADGFEDLLDSDYDGLREMARRANMPPYQSY</sequence>
<accession>A0A550JH52</accession>
<dbReference type="PROSITE" id="PS51257">
    <property type="entry name" value="PROKAR_LIPOPROTEIN"/>
    <property type="match status" value="1"/>
</dbReference>
<dbReference type="SUPFAM" id="SSF53850">
    <property type="entry name" value="Periplasmic binding protein-like II"/>
    <property type="match status" value="1"/>
</dbReference>
<name>A0A550JH52_9BACT</name>
<dbReference type="Pfam" id="PF12974">
    <property type="entry name" value="Phosphonate-bd"/>
    <property type="match status" value="1"/>
</dbReference>
<comment type="caution">
    <text evidence="2">The sequence shown here is derived from an EMBL/GenBank/DDBJ whole genome shotgun (WGS) entry which is preliminary data.</text>
</comment>
<protein>
    <submittedName>
        <fullName evidence="2">Phosphate/phosphite/phosphonate ABC transporter substrate-binding protein</fullName>
    </submittedName>
</protein>